<evidence type="ECO:0008006" key="6">
    <source>
        <dbReference type="Google" id="ProtNLM"/>
    </source>
</evidence>
<dbReference type="InterPro" id="IPR050121">
    <property type="entry name" value="Cytochrome_P450_monoxygenase"/>
</dbReference>
<dbReference type="GO" id="GO:0004497">
    <property type="term" value="F:monooxygenase activity"/>
    <property type="evidence" value="ECO:0007669"/>
    <property type="project" value="InterPro"/>
</dbReference>
<gene>
    <name evidence="4" type="ORF">RRF57_008495</name>
</gene>
<name>A0AAN7ZB08_9PEZI</name>
<dbReference type="Gene3D" id="1.10.630.10">
    <property type="entry name" value="Cytochrome P450"/>
    <property type="match status" value="1"/>
</dbReference>
<keyword evidence="1" id="KW-0349">Heme</keyword>
<dbReference type="Pfam" id="PF00067">
    <property type="entry name" value="p450"/>
    <property type="match status" value="1"/>
</dbReference>
<reference evidence="4 5" key="1">
    <citation type="submission" date="2023-10" db="EMBL/GenBank/DDBJ databases">
        <title>Draft genome sequence of Xylaria bambusicola isolate GMP-LS, the root and basal stem rot pathogen of sugarcane in Indonesia.</title>
        <authorList>
            <person name="Selvaraj P."/>
            <person name="Muralishankar V."/>
            <person name="Muruganantham S."/>
            <person name="Sp S."/>
            <person name="Haryani S."/>
            <person name="Lau K.J.X."/>
            <person name="Naqvi N.I."/>
        </authorList>
    </citation>
    <scope>NUCLEOTIDE SEQUENCE [LARGE SCALE GENOMIC DNA]</scope>
    <source>
        <strain evidence="4">GMP-LS</strain>
    </source>
</reference>
<sequence length="271" mass="30296">MGILDVQALTALCCLIAGYVLALTIYQWYRLRHIPGPLFASFSYLWIGYSGWSGKQYEMHKLLGGRYGPLVRIGPNEVNTDDPETIRRISNAKSLYPRSGWYDGARFHPDSDAMFTMVEPSTHDKRKAMTSHGYSGRETPGLELAIDEQIGNLISTIRRNYVRKTGPSSKVIPLDLSIIFPHFTLDVISRLALGKAFGCLKADKDVHGFYHVVESHLPLMNVCADIPWARKLVFSSLGIKLFGPKPTDSSGLGRMMKCGNLVHCCLLLIDY</sequence>
<dbReference type="AlphaFoldDB" id="A0AAN7ZB08"/>
<dbReference type="InterPro" id="IPR036396">
    <property type="entry name" value="Cyt_P450_sf"/>
</dbReference>
<dbReference type="GO" id="GO:0016705">
    <property type="term" value="F:oxidoreductase activity, acting on paired donors, with incorporation or reduction of molecular oxygen"/>
    <property type="evidence" value="ECO:0007669"/>
    <property type="project" value="InterPro"/>
</dbReference>
<dbReference type="GO" id="GO:0005506">
    <property type="term" value="F:iron ion binding"/>
    <property type="evidence" value="ECO:0007669"/>
    <property type="project" value="InterPro"/>
</dbReference>
<evidence type="ECO:0000313" key="4">
    <source>
        <dbReference type="EMBL" id="KAK5632781.1"/>
    </source>
</evidence>
<comment type="caution">
    <text evidence="4">The sequence shown here is derived from an EMBL/GenBank/DDBJ whole genome shotgun (WGS) entry which is preliminary data.</text>
</comment>
<evidence type="ECO:0000256" key="2">
    <source>
        <dbReference type="ARBA" id="ARBA00022723"/>
    </source>
</evidence>
<keyword evidence="5" id="KW-1185">Reference proteome</keyword>
<evidence type="ECO:0000256" key="3">
    <source>
        <dbReference type="ARBA" id="ARBA00023004"/>
    </source>
</evidence>
<accession>A0AAN7ZB08</accession>
<evidence type="ECO:0000256" key="1">
    <source>
        <dbReference type="ARBA" id="ARBA00022617"/>
    </source>
</evidence>
<dbReference type="PANTHER" id="PTHR24305:SF168">
    <property type="entry name" value="P450, PUTATIVE (EUROFUNG)-RELATED"/>
    <property type="match status" value="1"/>
</dbReference>
<dbReference type="GO" id="GO:0020037">
    <property type="term" value="F:heme binding"/>
    <property type="evidence" value="ECO:0007669"/>
    <property type="project" value="InterPro"/>
</dbReference>
<keyword evidence="2" id="KW-0479">Metal-binding</keyword>
<organism evidence="4 5">
    <name type="scientific">Xylaria bambusicola</name>
    <dbReference type="NCBI Taxonomy" id="326684"/>
    <lineage>
        <taxon>Eukaryota</taxon>
        <taxon>Fungi</taxon>
        <taxon>Dikarya</taxon>
        <taxon>Ascomycota</taxon>
        <taxon>Pezizomycotina</taxon>
        <taxon>Sordariomycetes</taxon>
        <taxon>Xylariomycetidae</taxon>
        <taxon>Xylariales</taxon>
        <taxon>Xylariaceae</taxon>
        <taxon>Xylaria</taxon>
    </lineage>
</organism>
<dbReference type="PANTHER" id="PTHR24305">
    <property type="entry name" value="CYTOCHROME P450"/>
    <property type="match status" value="1"/>
</dbReference>
<dbReference type="InterPro" id="IPR001128">
    <property type="entry name" value="Cyt_P450"/>
</dbReference>
<keyword evidence="3" id="KW-0408">Iron</keyword>
<dbReference type="EMBL" id="JAWHQM010000027">
    <property type="protein sequence ID" value="KAK5632781.1"/>
    <property type="molecule type" value="Genomic_DNA"/>
</dbReference>
<protein>
    <recommendedName>
        <fullName evidence="6">Cytochrome P450</fullName>
    </recommendedName>
</protein>
<dbReference type="Proteomes" id="UP001305414">
    <property type="component" value="Unassembled WGS sequence"/>
</dbReference>
<evidence type="ECO:0000313" key="5">
    <source>
        <dbReference type="Proteomes" id="UP001305414"/>
    </source>
</evidence>
<proteinExistence type="predicted"/>
<dbReference type="SUPFAM" id="SSF48264">
    <property type="entry name" value="Cytochrome P450"/>
    <property type="match status" value="1"/>
</dbReference>